<keyword evidence="3" id="KW-0732">Signal</keyword>
<dbReference type="OrthoDB" id="2581067at2759"/>
<dbReference type="InterPro" id="IPR013785">
    <property type="entry name" value="Aldolase_TIM"/>
</dbReference>
<gene>
    <name evidence="4" type="ORF">D9619_011943</name>
</gene>
<dbReference type="Pfam" id="PF00923">
    <property type="entry name" value="TAL_FSA"/>
    <property type="match status" value="1"/>
</dbReference>
<keyword evidence="5" id="KW-1185">Reference proteome</keyword>
<proteinExistence type="predicted"/>
<protein>
    <submittedName>
        <fullName evidence="4">Uncharacterized protein</fullName>
    </submittedName>
</protein>
<comment type="caution">
    <text evidence="4">The sequence shown here is derived from an EMBL/GenBank/DDBJ whole genome shotgun (WGS) entry which is preliminary data.</text>
</comment>
<sequence length="829" mass="87065">MKFLSNVVGRVAAVVALVGVQVSASYFEITNPVQGTQWVNNGVNVLTWEKGLLDGINGFDVEMARMSQDGLMLLARNVPAKQKQLNLMLKDVPPADDYFLIFINSTHGVMHATSNRFSILAAGTTPTATPTVTPAGGVPTVMVSGGPNPTAQFATTFPAIANGALSNLLTGQNVNTLLLKQSRINGGLLAYSLSQLLSSIHRSPNQSLIPNSSIPQSAPAMSPPISTTSAKEPAATALDALSASGIALCAETAEYLKIAAMSPPPMDASINFSLILDAISKPEYAHLLKEAAVYASAQASSSSTEELIDSNETMVNVAMNRLSKFPFDCNLLPRRVVGPIFSRHSSLGVALTSHQLALLGREILHVVPDRISLPLDPRPFIDTCTAGTKMGTISQSSSSSSSSSCSTSSLVSMMIDGLSYSPESLASALARARALLAENDALDLPRSRVLVQIPATPLGLAVAHTLEAAGAHANMTPVSNAPQALACAQAGISVVSLAVDDPQVVRRVVSDFAGCGYTGKTDVMACGFGSAKDVVLLILGDEGSTTGPAVCNVNMVALSPELMKSLHDMPPPGAPSTSTANEGVGCPLSHILDGGMVASPLPEYFCSSSGRTTVDYARALAEDPLATKKLESGVQKLYMCAQMVEGLLLEELDQLTNHREAEGSLQQIPTEDEPAFEGDITNIDEGLEGSALSPGGAILSEDGDSDPPSASTTDFEDMDLHTPLMNSSRTSESGDVHTQDITEADDDHSTKELALSAEYLASVETGKEQPMMVSKDVSQSPSVTTAIPEREKPQMSVKERVMEIEARLDQDKEVRELMAESTSDVKVGA</sequence>
<evidence type="ECO:0000256" key="1">
    <source>
        <dbReference type="ARBA" id="ARBA00023270"/>
    </source>
</evidence>
<dbReference type="UniPathway" id="UPA00115">
    <property type="reaction ID" value="UER00414"/>
</dbReference>
<evidence type="ECO:0000256" key="2">
    <source>
        <dbReference type="SAM" id="MobiDB-lite"/>
    </source>
</evidence>
<dbReference type="GO" id="GO:0005975">
    <property type="term" value="P:carbohydrate metabolic process"/>
    <property type="evidence" value="ECO:0007669"/>
    <property type="project" value="InterPro"/>
</dbReference>
<feature type="region of interest" description="Disordered" evidence="2">
    <location>
        <begin position="685"/>
        <end position="736"/>
    </location>
</feature>
<dbReference type="SUPFAM" id="SSF51569">
    <property type="entry name" value="Aldolase"/>
    <property type="match status" value="1"/>
</dbReference>
<dbReference type="InterPro" id="IPR001585">
    <property type="entry name" value="TAL/FSA"/>
</dbReference>
<name>A0A8H5B0F0_9AGAR</name>
<reference evidence="4 5" key="1">
    <citation type="journal article" date="2020" name="ISME J.">
        <title>Uncovering the hidden diversity of litter-decomposition mechanisms in mushroom-forming fungi.</title>
        <authorList>
            <person name="Floudas D."/>
            <person name="Bentzer J."/>
            <person name="Ahren D."/>
            <person name="Johansson T."/>
            <person name="Persson P."/>
            <person name="Tunlid A."/>
        </authorList>
    </citation>
    <scope>NUCLEOTIDE SEQUENCE [LARGE SCALE GENOMIC DNA]</scope>
    <source>
        <strain evidence="4 5">CBS 101986</strain>
    </source>
</reference>
<keyword evidence="1" id="KW-0704">Schiff base</keyword>
<dbReference type="AlphaFoldDB" id="A0A8H5B0F0"/>
<accession>A0A8H5B0F0</accession>
<feature type="chain" id="PRO_5034995634" evidence="3">
    <location>
        <begin position="25"/>
        <end position="829"/>
    </location>
</feature>
<feature type="region of interest" description="Disordered" evidence="2">
    <location>
        <begin position="766"/>
        <end position="797"/>
    </location>
</feature>
<feature type="compositionally biased region" description="Basic and acidic residues" evidence="2">
    <location>
        <begin position="788"/>
        <end position="797"/>
    </location>
</feature>
<dbReference type="Proteomes" id="UP000567179">
    <property type="component" value="Unassembled WGS sequence"/>
</dbReference>
<dbReference type="GO" id="GO:0004801">
    <property type="term" value="F:transaldolase activity"/>
    <property type="evidence" value="ECO:0007669"/>
    <property type="project" value="TreeGrafter"/>
</dbReference>
<organism evidence="4 5">
    <name type="scientific">Psilocybe cf. subviscida</name>
    <dbReference type="NCBI Taxonomy" id="2480587"/>
    <lineage>
        <taxon>Eukaryota</taxon>
        <taxon>Fungi</taxon>
        <taxon>Dikarya</taxon>
        <taxon>Basidiomycota</taxon>
        <taxon>Agaricomycotina</taxon>
        <taxon>Agaricomycetes</taxon>
        <taxon>Agaricomycetidae</taxon>
        <taxon>Agaricales</taxon>
        <taxon>Agaricineae</taxon>
        <taxon>Strophariaceae</taxon>
        <taxon>Psilocybe</taxon>
    </lineage>
</organism>
<evidence type="ECO:0000256" key="3">
    <source>
        <dbReference type="SAM" id="SignalP"/>
    </source>
</evidence>
<feature type="signal peptide" evidence="3">
    <location>
        <begin position="1"/>
        <end position="24"/>
    </location>
</feature>
<evidence type="ECO:0000313" key="5">
    <source>
        <dbReference type="Proteomes" id="UP000567179"/>
    </source>
</evidence>
<dbReference type="EMBL" id="JAACJJ010000044">
    <property type="protein sequence ID" value="KAF5314361.1"/>
    <property type="molecule type" value="Genomic_DNA"/>
</dbReference>
<feature type="region of interest" description="Disordered" evidence="2">
    <location>
        <begin position="209"/>
        <end position="229"/>
    </location>
</feature>
<dbReference type="PANTHER" id="PTHR10683">
    <property type="entry name" value="TRANSALDOLASE"/>
    <property type="match status" value="1"/>
</dbReference>
<dbReference type="GO" id="GO:0009052">
    <property type="term" value="P:pentose-phosphate shunt, non-oxidative branch"/>
    <property type="evidence" value="ECO:0007669"/>
    <property type="project" value="TreeGrafter"/>
</dbReference>
<dbReference type="Gene3D" id="3.20.20.70">
    <property type="entry name" value="Aldolase class I"/>
    <property type="match status" value="2"/>
</dbReference>
<feature type="compositionally biased region" description="Polar residues" evidence="2">
    <location>
        <begin position="776"/>
        <end position="785"/>
    </location>
</feature>
<evidence type="ECO:0000313" key="4">
    <source>
        <dbReference type="EMBL" id="KAF5314361.1"/>
    </source>
</evidence>
<dbReference type="PANTHER" id="PTHR10683:SF18">
    <property type="entry name" value="TRANSALDOLASE"/>
    <property type="match status" value="1"/>
</dbReference>